<proteinExistence type="predicted"/>
<evidence type="ECO:0000313" key="3">
    <source>
        <dbReference type="Proteomes" id="UP001642484"/>
    </source>
</evidence>
<feature type="region of interest" description="Disordered" evidence="1">
    <location>
        <begin position="45"/>
        <end position="108"/>
    </location>
</feature>
<evidence type="ECO:0000256" key="1">
    <source>
        <dbReference type="SAM" id="MobiDB-lite"/>
    </source>
</evidence>
<dbReference type="EMBL" id="CAXAMN010006509">
    <property type="protein sequence ID" value="CAK9017805.1"/>
    <property type="molecule type" value="Genomic_DNA"/>
</dbReference>
<feature type="compositionally biased region" description="Basic and acidic residues" evidence="1">
    <location>
        <begin position="92"/>
        <end position="108"/>
    </location>
</feature>
<name>A0ABP0JTL6_9DINO</name>
<protein>
    <submittedName>
        <fullName evidence="2">Uncharacterized protein</fullName>
    </submittedName>
</protein>
<accession>A0ABP0JTL6</accession>
<feature type="non-terminal residue" evidence="2">
    <location>
        <position position="1"/>
    </location>
</feature>
<keyword evidence="3" id="KW-1185">Reference proteome</keyword>
<sequence>IRRLLQMYSNIAEDVHTNEPTLNIDNMSRRQRQGLKDILEHMVEETRSERARAEREREEEEAEVSGTAGTAADEQAEDAPNQQASSASTTEPAREPLPHPPEDELYRNEEELKNFLDECEEWIREW</sequence>
<feature type="compositionally biased region" description="Polar residues" evidence="1">
    <location>
        <begin position="80"/>
        <end position="91"/>
    </location>
</feature>
<organism evidence="2 3">
    <name type="scientific">Durusdinium trenchii</name>
    <dbReference type="NCBI Taxonomy" id="1381693"/>
    <lineage>
        <taxon>Eukaryota</taxon>
        <taxon>Sar</taxon>
        <taxon>Alveolata</taxon>
        <taxon>Dinophyceae</taxon>
        <taxon>Suessiales</taxon>
        <taxon>Symbiodiniaceae</taxon>
        <taxon>Durusdinium</taxon>
    </lineage>
</organism>
<gene>
    <name evidence="2" type="ORF">CCMP2556_LOCUS13007</name>
</gene>
<evidence type="ECO:0000313" key="2">
    <source>
        <dbReference type="EMBL" id="CAK9017805.1"/>
    </source>
</evidence>
<reference evidence="2 3" key="1">
    <citation type="submission" date="2024-02" db="EMBL/GenBank/DDBJ databases">
        <authorList>
            <person name="Chen Y."/>
            <person name="Shah S."/>
            <person name="Dougan E. K."/>
            <person name="Thang M."/>
            <person name="Chan C."/>
        </authorList>
    </citation>
    <scope>NUCLEOTIDE SEQUENCE [LARGE SCALE GENOMIC DNA]</scope>
</reference>
<feature type="compositionally biased region" description="Basic and acidic residues" evidence="1">
    <location>
        <begin position="45"/>
        <end position="56"/>
    </location>
</feature>
<dbReference type="Proteomes" id="UP001642484">
    <property type="component" value="Unassembled WGS sequence"/>
</dbReference>
<comment type="caution">
    <text evidence="2">The sequence shown here is derived from an EMBL/GenBank/DDBJ whole genome shotgun (WGS) entry which is preliminary data.</text>
</comment>